<name>G2GAB0_9ACTN</name>
<proteinExistence type="predicted"/>
<comment type="caution">
    <text evidence="1">The sequence shown here is derived from an EMBL/GenBank/DDBJ whole genome shotgun (WGS) entry which is preliminary data.</text>
</comment>
<dbReference type="AlphaFoldDB" id="G2GAB0"/>
<dbReference type="EMBL" id="AGBF01000028">
    <property type="protein sequence ID" value="EGX59598.1"/>
    <property type="molecule type" value="Genomic_DNA"/>
</dbReference>
<gene>
    <name evidence="1" type="ORF">SZN_12163</name>
</gene>
<reference evidence="1 2" key="1">
    <citation type="submission" date="2011-08" db="EMBL/GenBank/DDBJ databases">
        <authorList>
            <person name="Lin Y."/>
            <person name="Hao X."/>
            <person name="Johnstone L."/>
            <person name="Miller S.J."/>
            <person name="Wei G."/>
            <person name="Rensing C."/>
        </authorList>
    </citation>
    <scope>NUCLEOTIDE SEQUENCE [LARGE SCALE GENOMIC DNA]</scope>
    <source>
        <strain evidence="1 2">K42</strain>
    </source>
</reference>
<dbReference type="Proteomes" id="UP000004217">
    <property type="component" value="Unassembled WGS sequence"/>
</dbReference>
<keyword evidence="2" id="KW-1185">Reference proteome</keyword>
<evidence type="ECO:0000313" key="2">
    <source>
        <dbReference type="Proteomes" id="UP000004217"/>
    </source>
</evidence>
<protein>
    <submittedName>
        <fullName evidence="1">Uncharacterized protein</fullName>
    </submittedName>
</protein>
<accession>G2GAB0</accession>
<sequence length="36" mass="3982">MPALAYWSTFTIRSVVSEPGPGEAGSSVFHRSWRTL</sequence>
<organism evidence="1 2">
    <name type="scientific">Streptomyces zinciresistens K42</name>
    <dbReference type="NCBI Taxonomy" id="700597"/>
    <lineage>
        <taxon>Bacteria</taxon>
        <taxon>Bacillati</taxon>
        <taxon>Actinomycetota</taxon>
        <taxon>Actinomycetes</taxon>
        <taxon>Kitasatosporales</taxon>
        <taxon>Streptomycetaceae</taxon>
        <taxon>Streptomyces</taxon>
    </lineage>
</organism>
<evidence type="ECO:0000313" key="1">
    <source>
        <dbReference type="EMBL" id="EGX59598.1"/>
    </source>
</evidence>